<protein>
    <recommendedName>
        <fullName evidence="4">VWFC domain-containing protein</fullName>
    </recommendedName>
</protein>
<dbReference type="PROSITE" id="PS50184">
    <property type="entry name" value="VWFC_2"/>
    <property type="match status" value="1"/>
</dbReference>
<keyword evidence="3" id="KW-0732">Signal</keyword>
<dbReference type="PANTHER" id="PTHR46698:SF3">
    <property type="entry name" value="TENECTIN ISOFORM 1-RELATED"/>
    <property type="match status" value="1"/>
</dbReference>
<evidence type="ECO:0000256" key="3">
    <source>
        <dbReference type="ARBA" id="ARBA00022729"/>
    </source>
</evidence>
<sequence length="442" mass="49526">MGENCVSEKNVGDCCPTYWCPQVYTHPSTEKPDTEPRGCYLDGKYYDEGDRIPMDPMKPCEACYCIRNTSVCTEQKCELEIDGCFPQYKLGSCCPSRYNCTEQAATTIPPGLMDDEDYEGCRVNGVLYKDGDLVPSENKCETCYCMKHVAVCAVQECTAPAENCVPATTTEIPVFSTTFASLEDLGVNISTIEDRISTIADTTAVEFVGEMKNKVYADRRYFYYSSSRKEKSSTPVISDLVTRRREPKITESPEDPFASVGLPKTTGKPIFSRPVPGEVSCSVRQWVRFNTLRIWKELQGQKLVNQCCPVYVCVAKETQSEITSGFEVQETTKLDLHNISKEHEPEEISFDGEDVTESLSKLAFQKPFQRWQSQTASEETDKTKFVDSVSEASSITAMPVTSTLKTTSLTTKEIEITTSVKDKEPEEVMIEGTTTEVQKSRY</sequence>
<comment type="subcellular location">
    <subcellularLocation>
        <location evidence="1">Secreted</location>
    </subcellularLocation>
</comment>
<dbReference type="AlphaFoldDB" id="A0AAV4V606"/>
<comment type="caution">
    <text evidence="5">The sequence shown here is derived from an EMBL/GenBank/DDBJ whole genome shotgun (WGS) entry which is preliminary data.</text>
</comment>
<gene>
    <name evidence="5" type="ORF">CEXT_777121</name>
</gene>
<keyword evidence="6" id="KW-1185">Reference proteome</keyword>
<evidence type="ECO:0000256" key="2">
    <source>
        <dbReference type="ARBA" id="ARBA00022525"/>
    </source>
</evidence>
<dbReference type="InterPro" id="IPR001007">
    <property type="entry name" value="VWF_dom"/>
</dbReference>
<evidence type="ECO:0000313" key="6">
    <source>
        <dbReference type="Proteomes" id="UP001054945"/>
    </source>
</evidence>
<feature type="domain" description="VWFC" evidence="4">
    <location>
        <begin position="37"/>
        <end position="101"/>
    </location>
</feature>
<organism evidence="5 6">
    <name type="scientific">Caerostris extrusa</name>
    <name type="common">Bark spider</name>
    <name type="synonym">Caerostris bankana</name>
    <dbReference type="NCBI Taxonomy" id="172846"/>
    <lineage>
        <taxon>Eukaryota</taxon>
        <taxon>Metazoa</taxon>
        <taxon>Ecdysozoa</taxon>
        <taxon>Arthropoda</taxon>
        <taxon>Chelicerata</taxon>
        <taxon>Arachnida</taxon>
        <taxon>Araneae</taxon>
        <taxon>Araneomorphae</taxon>
        <taxon>Entelegynae</taxon>
        <taxon>Araneoidea</taxon>
        <taxon>Araneidae</taxon>
        <taxon>Caerostris</taxon>
    </lineage>
</organism>
<dbReference type="Proteomes" id="UP001054945">
    <property type="component" value="Unassembled WGS sequence"/>
</dbReference>
<dbReference type="Gene3D" id="2.10.70.10">
    <property type="entry name" value="Complement Module, domain 1"/>
    <property type="match status" value="1"/>
</dbReference>
<dbReference type="InterPro" id="IPR052424">
    <property type="entry name" value="Kielin_Chordin-BMP_Reg"/>
</dbReference>
<dbReference type="SUPFAM" id="SSF57603">
    <property type="entry name" value="FnI-like domain"/>
    <property type="match status" value="2"/>
</dbReference>
<accession>A0AAV4V606</accession>
<dbReference type="GO" id="GO:0005576">
    <property type="term" value="C:extracellular region"/>
    <property type="evidence" value="ECO:0007669"/>
    <property type="project" value="UniProtKB-SubCell"/>
</dbReference>
<proteinExistence type="predicted"/>
<evidence type="ECO:0000259" key="4">
    <source>
        <dbReference type="PROSITE" id="PS50184"/>
    </source>
</evidence>
<evidence type="ECO:0000256" key="1">
    <source>
        <dbReference type="ARBA" id="ARBA00004613"/>
    </source>
</evidence>
<keyword evidence="2" id="KW-0964">Secreted</keyword>
<name>A0AAV4V606_CAEEX</name>
<reference evidence="5 6" key="1">
    <citation type="submission" date="2021-06" db="EMBL/GenBank/DDBJ databases">
        <title>Caerostris extrusa draft genome.</title>
        <authorList>
            <person name="Kono N."/>
            <person name="Arakawa K."/>
        </authorList>
    </citation>
    <scope>NUCLEOTIDE SEQUENCE [LARGE SCALE GENOMIC DNA]</scope>
</reference>
<dbReference type="EMBL" id="BPLR01013984">
    <property type="protein sequence ID" value="GIY65375.1"/>
    <property type="molecule type" value="Genomic_DNA"/>
</dbReference>
<dbReference type="PANTHER" id="PTHR46698">
    <property type="entry name" value="CROSSVEINLESS 2"/>
    <property type="match status" value="1"/>
</dbReference>
<evidence type="ECO:0000313" key="5">
    <source>
        <dbReference type="EMBL" id="GIY65375.1"/>
    </source>
</evidence>